<dbReference type="InterPro" id="IPR007016">
    <property type="entry name" value="O-antigen_ligase-rel_domated"/>
</dbReference>
<evidence type="ECO:0000313" key="7">
    <source>
        <dbReference type="EMBL" id="RCU42602.1"/>
    </source>
</evidence>
<comment type="caution">
    <text evidence="7">The sequence shown here is derived from an EMBL/GenBank/DDBJ whole genome shotgun (WGS) entry which is preliminary data.</text>
</comment>
<keyword evidence="7" id="KW-0436">Ligase</keyword>
<dbReference type="GO" id="GO:0016874">
    <property type="term" value="F:ligase activity"/>
    <property type="evidence" value="ECO:0007669"/>
    <property type="project" value="UniProtKB-KW"/>
</dbReference>
<feature type="transmembrane region" description="Helical" evidence="5">
    <location>
        <begin position="131"/>
        <end position="152"/>
    </location>
</feature>
<dbReference type="AlphaFoldDB" id="A0A368MWK5"/>
<dbReference type="OrthoDB" id="10012540at2"/>
<feature type="transmembrane region" description="Helical" evidence="5">
    <location>
        <begin position="80"/>
        <end position="96"/>
    </location>
</feature>
<dbReference type="PANTHER" id="PTHR37422">
    <property type="entry name" value="TEICHURONIC ACID BIOSYNTHESIS PROTEIN TUAE"/>
    <property type="match status" value="1"/>
</dbReference>
<dbReference type="EMBL" id="QPIE01000005">
    <property type="protein sequence ID" value="RCU42602.1"/>
    <property type="molecule type" value="Genomic_DNA"/>
</dbReference>
<evidence type="ECO:0000256" key="4">
    <source>
        <dbReference type="ARBA" id="ARBA00023136"/>
    </source>
</evidence>
<comment type="subcellular location">
    <subcellularLocation>
        <location evidence="1">Membrane</location>
        <topology evidence="1">Multi-pass membrane protein</topology>
    </subcellularLocation>
</comment>
<feature type="transmembrane region" description="Helical" evidence="5">
    <location>
        <begin position="7"/>
        <end position="27"/>
    </location>
</feature>
<evidence type="ECO:0000256" key="3">
    <source>
        <dbReference type="ARBA" id="ARBA00022989"/>
    </source>
</evidence>
<evidence type="ECO:0000259" key="6">
    <source>
        <dbReference type="Pfam" id="PF04932"/>
    </source>
</evidence>
<dbReference type="Pfam" id="PF04932">
    <property type="entry name" value="Wzy_C"/>
    <property type="match status" value="1"/>
</dbReference>
<feature type="transmembrane region" description="Helical" evidence="5">
    <location>
        <begin position="47"/>
        <end position="68"/>
    </location>
</feature>
<keyword evidence="8" id="KW-1185">Reference proteome</keyword>
<evidence type="ECO:0000313" key="8">
    <source>
        <dbReference type="Proteomes" id="UP000252172"/>
    </source>
</evidence>
<reference evidence="7 8" key="1">
    <citation type="submission" date="2018-07" db="EMBL/GenBank/DDBJ databases">
        <title>Chryseobacterium lacus sp. nov., isolated from lake water.</title>
        <authorList>
            <person name="Li C.-M."/>
        </authorList>
    </citation>
    <scope>NUCLEOTIDE SEQUENCE [LARGE SCALE GENOMIC DNA]</scope>
    <source>
        <strain evidence="7 8">YLOS41</strain>
    </source>
</reference>
<accession>A0A368MWK5</accession>
<name>A0A368MWK5_9FLAO</name>
<evidence type="ECO:0000256" key="5">
    <source>
        <dbReference type="SAM" id="Phobius"/>
    </source>
</evidence>
<dbReference type="RefSeq" id="WP_114303814.1">
    <property type="nucleotide sequence ID" value="NZ_QPIE01000005.1"/>
</dbReference>
<gene>
    <name evidence="7" type="ORF">DQ356_07180</name>
</gene>
<sequence>MLKLNHLNLVQCLVIMLFALAPFVMSISNSEMTEMLTIRTLPPITLTIASVMRWIIFCILAGVSILYLNTKKGFRITTPVYFISLFYFVQFCYALVEGVDYIRFFSLSVLSLLLPPIIGYAIMRNRSITKFFIYCIAFFIFLSVLLNGHLVLSGHRFSGFVNNSNAYGISTVFWLVILFLVNQSQSVNKRWFYIIGVAIFLTMLFAGSRNAMVGVLLIFILEYFNKLKSFIRSIVLLILLFTIVSYFLDLSFVLGRFENLSGAAADSGRKDIWKGAYFAINNNMWWGNGMDANEVIAGTGNMHNCYIRFVLNMGIVFTVLSLLMYFLSIITSFTQKHKVPLILAGYLVVYALMNLGEDYFVGIGSSAFIYMLFIYGFINYYLTKQDAVTNSTTKVK</sequence>
<keyword evidence="4 5" id="KW-0472">Membrane</keyword>
<organism evidence="7 8">
    <name type="scientific">Chryseobacterium lacus</name>
    <dbReference type="NCBI Taxonomy" id="2058346"/>
    <lineage>
        <taxon>Bacteria</taxon>
        <taxon>Pseudomonadati</taxon>
        <taxon>Bacteroidota</taxon>
        <taxon>Flavobacteriia</taxon>
        <taxon>Flavobacteriales</taxon>
        <taxon>Weeksellaceae</taxon>
        <taxon>Chryseobacterium group</taxon>
        <taxon>Chryseobacterium</taxon>
    </lineage>
</organism>
<keyword evidence="2 5" id="KW-0812">Transmembrane</keyword>
<dbReference type="GO" id="GO:0016020">
    <property type="term" value="C:membrane"/>
    <property type="evidence" value="ECO:0007669"/>
    <property type="project" value="UniProtKB-SubCell"/>
</dbReference>
<proteinExistence type="predicted"/>
<evidence type="ECO:0000256" key="1">
    <source>
        <dbReference type="ARBA" id="ARBA00004141"/>
    </source>
</evidence>
<dbReference type="Proteomes" id="UP000252172">
    <property type="component" value="Unassembled WGS sequence"/>
</dbReference>
<dbReference type="InterPro" id="IPR051533">
    <property type="entry name" value="WaaL-like"/>
</dbReference>
<feature type="transmembrane region" description="Helical" evidence="5">
    <location>
        <begin position="230"/>
        <end position="248"/>
    </location>
</feature>
<feature type="transmembrane region" description="Helical" evidence="5">
    <location>
        <begin position="164"/>
        <end position="181"/>
    </location>
</feature>
<feature type="transmembrane region" description="Helical" evidence="5">
    <location>
        <begin position="193"/>
        <end position="224"/>
    </location>
</feature>
<dbReference type="PANTHER" id="PTHR37422:SF17">
    <property type="entry name" value="O-ANTIGEN LIGASE"/>
    <property type="match status" value="1"/>
</dbReference>
<feature type="transmembrane region" description="Helical" evidence="5">
    <location>
        <begin position="309"/>
        <end position="331"/>
    </location>
</feature>
<feature type="domain" description="O-antigen ligase-related" evidence="6">
    <location>
        <begin position="197"/>
        <end position="318"/>
    </location>
</feature>
<feature type="transmembrane region" description="Helical" evidence="5">
    <location>
        <begin position="102"/>
        <end position="122"/>
    </location>
</feature>
<evidence type="ECO:0000256" key="2">
    <source>
        <dbReference type="ARBA" id="ARBA00022692"/>
    </source>
</evidence>
<feature type="transmembrane region" description="Helical" evidence="5">
    <location>
        <begin position="360"/>
        <end position="382"/>
    </location>
</feature>
<keyword evidence="3 5" id="KW-1133">Transmembrane helix</keyword>
<protein>
    <submittedName>
        <fullName evidence="7">O-antigen ligase domain-containing protein</fullName>
    </submittedName>
</protein>